<evidence type="ECO:0000256" key="3">
    <source>
        <dbReference type="ARBA" id="ARBA00022989"/>
    </source>
</evidence>
<gene>
    <name evidence="7" type="ORF">GQR91_12185</name>
    <name evidence="8" type="ORF">SAMN05216557_10292</name>
</gene>
<evidence type="ECO:0000313" key="9">
    <source>
        <dbReference type="Proteomes" id="UP000323502"/>
    </source>
</evidence>
<organism evidence="8 9">
    <name type="scientific">Sphingomonas carotinifaciens</name>
    <dbReference type="NCBI Taxonomy" id="1166323"/>
    <lineage>
        <taxon>Bacteria</taxon>
        <taxon>Pseudomonadati</taxon>
        <taxon>Pseudomonadota</taxon>
        <taxon>Alphaproteobacteria</taxon>
        <taxon>Sphingomonadales</taxon>
        <taxon>Sphingomonadaceae</taxon>
        <taxon>Sphingomonas</taxon>
    </lineage>
</organism>
<dbReference type="Proteomes" id="UP000323502">
    <property type="component" value="Unassembled WGS sequence"/>
</dbReference>
<proteinExistence type="predicted"/>
<dbReference type="RefSeq" id="WP_149681567.1">
    <property type="nucleotide sequence ID" value="NZ_FNBI01000002.1"/>
</dbReference>
<evidence type="ECO:0000256" key="5">
    <source>
        <dbReference type="SAM" id="Phobius"/>
    </source>
</evidence>
<evidence type="ECO:0000259" key="6">
    <source>
        <dbReference type="Pfam" id="PF04357"/>
    </source>
</evidence>
<dbReference type="EMBL" id="FNBI01000002">
    <property type="protein sequence ID" value="SDF06897.1"/>
    <property type="molecule type" value="Genomic_DNA"/>
</dbReference>
<feature type="transmembrane region" description="Helical" evidence="5">
    <location>
        <begin position="21"/>
        <end position="43"/>
    </location>
</feature>
<dbReference type="PANTHER" id="PTHR36985">
    <property type="entry name" value="TRANSLOCATION AND ASSEMBLY MODULE SUBUNIT TAMB"/>
    <property type="match status" value="1"/>
</dbReference>
<sequence length="1389" mass="146500">MSETDDSPETAPASPRQRRHWWRWLAGIVLGIVAILLAALAAVDTQAGHRWVADQIGKVRTANGLRFAVGRIDGSIYREARLADVRVYDLDGLVFHAPRVTLDWRPWRWIGNRLDIRRLAVPEAQLLHVPRTRPTGRRGPILPEFDIAIGALSVDRLVLAPAVLGQRRTGRLQGRADIRRGRALVALDAVVEGSDRLRLNIDAEPDRDRFDIDVVARGAARGVLARMVGARQSVALDVTGDGRWARWRGRATGQIGSAQAMALRLSADAGRYALDGSVAPAPLLKGRLQQLTLPGVRVRGRGRFAERRLDGTLALRSGALAIETQGMVDLSQNAFRNLKTRVRLLRPSAVLRTMRGEDVELRLLLDGPFASAAYEYRLFAKALAFDRTVIVRPRAAGRGRWSHWPVMVPVRFTAAAVGGVGNVAGGILRNLSIDGALRLTPGTLSADALRLRSDKLSGTMALSVDLATGRYEVGLNGRLGRYLIPGLGLVEVTSRLNVVPGPGGHGTRVVGQGAARVLRLDNAFFRSLAGGLPRLTARLERTPDGVLHFADLVLIAPSLRLRGQGYRRRDGSFHFEGGGQQSTYGPVQLVLDGDIARPRVDLLLASPNAALGLRDVRAHLEPTPQGFGYTAEGGSRGGPFRASGAILLPRGGQAAIMVDALDVSGARGTGRLNIVDGGFDGRLDVTGGGWSGALTFRPVGDIQRIEGQLRASGVQLGGGAVLRQGRADFAMMLDPAGVTIEGSASGQGLRRGRLSLGRFAATAKLTDGAGEVRASIAGSRGRAFDIQTVIGVSPDRYVVSAQGTLDRRPLRLLTPATITRDGESWRLAQTQLSFSGGTVEMSGRFGGSEGALEASLTRMPLTVLDIGYPGLGLGGNASGTIRVATHAGAAPTGRVDLTVRGLTRSGLVLSSRPIDMGLAGVLSADRLGLRAVMASGGRTIGRGQALLQPLGSGSLSERLLRAKLFGQLRYAGPADTLWRLTGIEMFDLSGPVAIGADVSGQLAVPVIRGALQANGARIESGTTGTVLTNVQANGRFDGSRLVIDRFGADAGRGGRVTGSGAFDFAARGGIGMNLSLQADRAVMIARDDIGATVSGPLSFVSNGSGGQITGDVVLNRSRYRLGQASAATAVPKLAVREINVPGGGAEDEVPAKPWTLAVKARAPGQLMVSGLGLSSEWSADLQIGGEPTNPAITGQATLIRGDYEFAGREFNLDRGVIRFNGEVPANPALDIVANANVTGLTASIRVTGTGLKPEIGFSSTPALPEDELLSRLLFGTSITQLSAPEALQLAAAVAALQDGGNGLNPINAVRRAAGLDRLRVLPADPQTGQGTSVAAGKFITRRFYAEIVTDGQGYSATRVEFQVTRWLSLLSSISTLGRQSANVRVSRDF</sequence>
<evidence type="ECO:0000313" key="8">
    <source>
        <dbReference type="EMBL" id="SDF06897.1"/>
    </source>
</evidence>
<dbReference type="PANTHER" id="PTHR36985:SF1">
    <property type="entry name" value="TRANSLOCATION AND ASSEMBLY MODULE SUBUNIT TAMB"/>
    <property type="match status" value="1"/>
</dbReference>
<evidence type="ECO:0000256" key="2">
    <source>
        <dbReference type="ARBA" id="ARBA00022692"/>
    </source>
</evidence>
<dbReference type="Pfam" id="PF04357">
    <property type="entry name" value="TamB"/>
    <property type="match status" value="1"/>
</dbReference>
<dbReference type="GO" id="GO:0097347">
    <property type="term" value="C:TAM protein secretion complex"/>
    <property type="evidence" value="ECO:0007669"/>
    <property type="project" value="TreeGrafter"/>
</dbReference>
<keyword evidence="9" id="KW-1185">Reference proteome</keyword>
<evidence type="ECO:0000256" key="4">
    <source>
        <dbReference type="ARBA" id="ARBA00023136"/>
    </source>
</evidence>
<keyword evidence="3 5" id="KW-1133">Transmembrane helix</keyword>
<keyword evidence="4 5" id="KW-0472">Membrane</keyword>
<feature type="domain" description="Translocation and assembly module TamB C-terminal" evidence="6">
    <location>
        <begin position="1048"/>
        <end position="1389"/>
    </location>
</feature>
<dbReference type="GO" id="GO:0005886">
    <property type="term" value="C:plasma membrane"/>
    <property type="evidence" value="ECO:0007669"/>
    <property type="project" value="InterPro"/>
</dbReference>
<evidence type="ECO:0000256" key="1">
    <source>
        <dbReference type="ARBA" id="ARBA00004167"/>
    </source>
</evidence>
<dbReference type="Proteomes" id="UP000436801">
    <property type="component" value="Unassembled WGS sequence"/>
</dbReference>
<evidence type="ECO:0000313" key="7">
    <source>
        <dbReference type="EMBL" id="MWC44406.1"/>
    </source>
</evidence>
<dbReference type="GO" id="GO:0009306">
    <property type="term" value="P:protein secretion"/>
    <property type="evidence" value="ECO:0007669"/>
    <property type="project" value="InterPro"/>
</dbReference>
<name>A0A1G7I287_9SPHN</name>
<keyword evidence="2 5" id="KW-0812">Transmembrane</keyword>
<dbReference type="InterPro" id="IPR007452">
    <property type="entry name" value="TamB_C"/>
</dbReference>
<comment type="subcellular location">
    <subcellularLocation>
        <location evidence="1">Membrane</location>
        <topology evidence="1">Single-pass membrane protein</topology>
    </subcellularLocation>
</comment>
<dbReference type="EMBL" id="WSUT01000005">
    <property type="protein sequence ID" value="MWC44406.1"/>
    <property type="molecule type" value="Genomic_DNA"/>
</dbReference>
<dbReference type="OrthoDB" id="7784409at2"/>
<accession>A0A1G7I287</accession>
<protein>
    <submittedName>
        <fullName evidence="8">Autotransporter secretion inner membrane protein TamB</fullName>
    </submittedName>
    <submittedName>
        <fullName evidence="7">Translocation/assembly module TamB</fullName>
    </submittedName>
</protein>
<evidence type="ECO:0000313" key="10">
    <source>
        <dbReference type="Proteomes" id="UP000436801"/>
    </source>
</evidence>
<reference evidence="7 10" key="2">
    <citation type="submission" date="2019-12" db="EMBL/GenBank/DDBJ databases">
        <authorList>
            <person name="Zheng J."/>
        </authorList>
    </citation>
    <scope>NUCLEOTIDE SEQUENCE [LARGE SCALE GENOMIC DNA]</scope>
    <source>
        <strain evidence="7 10">DSM 27347</strain>
    </source>
</reference>
<reference evidence="8 9" key="1">
    <citation type="submission" date="2016-10" db="EMBL/GenBank/DDBJ databases">
        <authorList>
            <person name="Varghese N."/>
            <person name="Submissions S."/>
        </authorList>
    </citation>
    <scope>NUCLEOTIDE SEQUENCE [LARGE SCALE GENOMIC DNA]</scope>
    <source>
        <strain evidence="8 9">S7-754</strain>
    </source>
</reference>